<dbReference type="GO" id="GO:0070914">
    <property type="term" value="P:UV-damage excision repair"/>
    <property type="evidence" value="ECO:0007669"/>
    <property type="project" value="EnsemblFungi"/>
</dbReference>
<evidence type="ECO:0000256" key="4">
    <source>
        <dbReference type="ARBA" id="ARBA00023242"/>
    </source>
</evidence>
<dbReference type="GO" id="GO:0031390">
    <property type="term" value="C:Ctf18 RFC-like complex"/>
    <property type="evidence" value="ECO:0007669"/>
    <property type="project" value="TreeGrafter"/>
</dbReference>
<evidence type="ECO:0000256" key="3">
    <source>
        <dbReference type="ARBA" id="ARBA00022705"/>
    </source>
</evidence>
<comment type="caution">
    <text evidence="6">The sequence shown here is derived from an EMBL/GenBank/DDBJ whole genome shotgun (WGS) entry which is preliminary data.</text>
</comment>
<dbReference type="InterPro" id="IPR008921">
    <property type="entry name" value="DNA_pol3_clamp-load_cplx_C"/>
</dbReference>
<protein>
    <recommendedName>
        <fullName evidence="5">Replication factor C subunit 5</fullName>
    </recommendedName>
</protein>
<dbReference type="GO" id="GO:0031389">
    <property type="term" value="C:Rad17 RFC-like complex"/>
    <property type="evidence" value="ECO:0007669"/>
    <property type="project" value="TreeGrafter"/>
</dbReference>
<dbReference type="EMBL" id="LFWA01000013">
    <property type="protein sequence ID" value="KTW27853.1"/>
    <property type="molecule type" value="Genomic_DNA"/>
</dbReference>
<evidence type="ECO:0000256" key="2">
    <source>
        <dbReference type="ARBA" id="ARBA00005378"/>
    </source>
</evidence>
<comment type="subcellular location">
    <subcellularLocation>
        <location evidence="1">Nucleus</location>
    </subcellularLocation>
</comment>
<dbReference type="Pfam" id="PF21960">
    <property type="entry name" value="RCF1-5-like_lid"/>
    <property type="match status" value="1"/>
</dbReference>
<dbReference type="Gene3D" id="3.40.50.300">
    <property type="entry name" value="P-loop containing nucleotide triphosphate hydrolases"/>
    <property type="match status" value="1"/>
</dbReference>
<organism evidence="6 7">
    <name type="scientific">Pneumocystis jirovecii (strain RU7)</name>
    <name type="common">Human pneumocystis pneumonia agent</name>
    <dbReference type="NCBI Taxonomy" id="1408657"/>
    <lineage>
        <taxon>Eukaryota</taxon>
        <taxon>Fungi</taxon>
        <taxon>Dikarya</taxon>
        <taxon>Ascomycota</taxon>
        <taxon>Taphrinomycotina</taxon>
        <taxon>Pneumocystomycetes</taxon>
        <taxon>Pneumocystaceae</taxon>
        <taxon>Pneumocystis</taxon>
    </lineage>
</organism>
<dbReference type="CDD" id="cd00009">
    <property type="entry name" value="AAA"/>
    <property type="match status" value="1"/>
</dbReference>
<dbReference type="GO" id="GO:0003689">
    <property type="term" value="F:DNA clamp loader activity"/>
    <property type="evidence" value="ECO:0007669"/>
    <property type="project" value="TreeGrafter"/>
</dbReference>
<dbReference type="Gene3D" id="1.20.272.10">
    <property type="match status" value="1"/>
</dbReference>
<dbReference type="FunFam" id="1.10.8.60:FF:000030">
    <property type="entry name" value="replication factor C subunit 3"/>
    <property type="match status" value="1"/>
</dbReference>
<dbReference type="GO" id="GO:0003677">
    <property type="term" value="F:DNA binding"/>
    <property type="evidence" value="ECO:0007669"/>
    <property type="project" value="InterPro"/>
</dbReference>
<accession>A0A0W4ZHL0</accession>
<sequence length="351" mass="40296">MSLFIDKYRPKSLDHMHFHEELSRKLKALAKSSDFPHLLVYGIPGSGKKTRVLATLRELYGSGVEKLKIDQKTFISSSNKKIKINIISSNYHLEFTPSDSGNYDRMVIQDLLKEIAQTQQVDTSAKQRFKVVIINESDHLSGEAQAALRRTMEKYYPNLRLILLASSTSKIMAPIQSRCFLVRVSAPKLEEIATILKYVASEEHFSLPDQLCNKIALDSKRNLRRALLMLETIYAKDSNLHENTIVPLPDWETYINQIAESIIQEQTPAKILQVRGMLYELITHCIPPPLILKVLTFNLISKIDDILKPETIKWATFYEHRLQLGNKAIFHLEAFVAKFMRIYSSHYTGFS</sequence>
<evidence type="ECO:0000256" key="5">
    <source>
        <dbReference type="ARBA" id="ARBA00070185"/>
    </source>
</evidence>
<dbReference type="GO" id="GO:0005663">
    <property type="term" value="C:DNA replication factor C complex"/>
    <property type="evidence" value="ECO:0007669"/>
    <property type="project" value="TreeGrafter"/>
</dbReference>
<dbReference type="RefSeq" id="XP_018228624.1">
    <property type="nucleotide sequence ID" value="XM_018375083.1"/>
</dbReference>
<dbReference type="FunFam" id="1.20.272.10:FF:000002">
    <property type="entry name" value="Replication factor C subunit 3"/>
    <property type="match status" value="1"/>
</dbReference>
<dbReference type="Gene3D" id="1.10.8.60">
    <property type="match status" value="1"/>
</dbReference>
<dbReference type="Proteomes" id="UP000053447">
    <property type="component" value="Unassembled WGS sequence"/>
</dbReference>
<dbReference type="InterPro" id="IPR027417">
    <property type="entry name" value="P-loop_NTPase"/>
</dbReference>
<dbReference type="GeneID" id="28941338"/>
<dbReference type="AlphaFoldDB" id="A0A0W4ZHL0"/>
<dbReference type="Pfam" id="PF13177">
    <property type="entry name" value="DNA_pol3_delta2"/>
    <property type="match status" value="1"/>
</dbReference>
<proteinExistence type="inferred from homology"/>
<comment type="similarity">
    <text evidence="2">Belongs to the activator 1 small subunits family.</text>
</comment>
<evidence type="ECO:0000313" key="6">
    <source>
        <dbReference type="EMBL" id="KTW27853.1"/>
    </source>
</evidence>
<dbReference type="OrthoDB" id="761538at2759"/>
<dbReference type="GO" id="GO:1902983">
    <property type="term" value="P:DNA strand elongation involved in mitotic DNA replication"/>
    <property type="evidence" value="ECO:0007669"/>
    <property type="project" value="EnsemblFungi"/>
</dbReference>
<dbReference type="GO" id="GO:0031391">
    <property type="term" value="C:Elg1 RFC-like complex"/>
    <property type="evidence" value="ECO:0007669"/>
    <property type="project" value="EnsemblFungi"/>
</dbReference>
<dbReference type="SUPFAM" id="SSF52540">
    <property type="entry name" value="P-loop containing nucleoside triphosphate hydrolases"/>
    <property type="match status" value="1"/>
</dbReference>
<dbReference type="PANTHER" id="PTHR11669">
    <property type="entry name" value="REPLICATION FACTOR C / DNA POLYMERASE III GAMMA-TAU SUBUNIT"/>
    <property type="match status" value="1"/>
</dbReference>
<dbReference type="InterPro" id="IPR050238">
    <property type="entry name" value="DNA_Rep/Repair_Clamp_Loader"/>
</dbReference>
<reference evidence="7" key="1">
    <citation type="journal article" date="2016" name="Nat. Commun.">
        <title>Genome analysis of three Pneumocystis species reveals adaptation mechanisms to life exclusively in mammalian hosts.</title>
        <authorList>
            <person name="Ma L."/>
            <person name="Chen Z."/>
            <person name="Huang D.W."/>
            <person name="Kutty G."/>
            <person name="Ishihara M."/>
            <person name="Wang H."/>
            <person name="Abouelleil A."/>
            <person name="Bishop L."/>
            <person name="Davey E."/>
            <person name="Deng R."/>
            <person name="Deng X."/>
            <person name="Fan L."/>
            <person name="Fantoni G."/>
            <person name="Fitzgerald M."/>
            <person name="Gogineni E."/>
            <person name="Goldberg J.M."/>
            <person name="Handley G."/>
            <person name="Hu X."/>
            <person name="Huber C."/>
            <person name="Jiao X."/>
            <person name="Jones K."/>
            <person name="Levin J.Z."/>
            <person name="Liu Y."/>
            <person name="Macdonald P."/>
            <person name="Melnikov A."/>
            <person name="Raley C."/>
            <person name="Sassi M."/>
            <person name="Sherman B.T."/>
            <person name="Song X."/>
            <person name="Sykes S."/>
            <person name="Tran B."/>
            <person name="Walsh L."/>
            <person name="Xia Y."/>
            <person name="Yang J."/>
            <person name="Young S."/>
            <person name="Zeng Q."/>
            <person name="Zheng X."/>
            <person name="Stephens R."/>
            <person name="Nusbaum C."/>
            <person name="Birren B.W."/>
            <person name="Azadi P."/>
            <person name="Lempicki R.A."/>
            <person name="Cuomo C.A."/>
            <person name="Kovacs J.A."/>
        </authorList>
    </citation>
    <scope>NUCLEOTIDE SEQUENCE [LARGE SCALE GENOMIC DNA]</scope>
    <source>
        <strain evidence="7">RU7</strain>
    </source>
</reference>
<name>A0A0W4ZHL0_PNEJ7</name>
<evidence type="ECO:0000313" key="7">
    <source>
        <dbReference type="Proteomes" id="UP000053447"/>
    </source>
</evidence>
<dbReference type="STRING" id="1408657.A0A0W4ZHL0"/>
<keyword evidence="3" id="KW-0235">DNA replication</keyword>
<gene>
    <name evidence="6" type="ORF">T551_02820</name>
</gene>
<dbReference type="eggNOG" id="KOG2035">
    <property type="taxonomic scope" value="Eukaryota"/>
</dbReference>
<evidence type="ECO:0000256" key="1">
    <source>
        <dbReference type="ARBA" id="ARBA00004123"/>
    </source>
</evidence>
<dbReference type="Pfam" id="PF22534">
    <property type="entry name" value="RFC_C"/>
    <property type="match status" value="1"/>
</dbReference>
<keyword evidence="4" id="KW-0539">Nucleus</keyword>
<dbReference type="SUPFAM" id="SSF48019">
    <property type="entry name" value="post-AAA+ oligomerization domain-like"/>
    <property type="match status" value="1"/>
</dbReference>
<keyword evidence="7" id="KW-1185">Reference proteome</keyword>
<dbReference type="VEuPathDB" id="FungiDB:T551_02820"/>
<dbReference type="PANTHER" id="PTHR11669:SF1">
    <property type="entry name" value="REPLICATION FACTOR C SUBUNIT 3"/>
    <property type="match status" value="1"/>
</dbReference>
<dbReference type="FunFam" id="3.40.50.300:FF:000136">
    <property type="entry name" value="Replication factor C subunit 5"/>
    <property type="match status" value="1"/>
</dbReference>